<evidence type="ECO:0000313" key="2">
    <source>
        <dbReference type="EMBL" id="AMP97433.1"/>
    </source>
</evidence>
<dbReference type="InterPro" id="IPR039422">
    <property type="entry name" value="MarR/SlyA-like"/>
</dbReference>
<accession>A0A127V7Z2</accession>
<dbReference type="GO" id="GO:0003700">
    <property type="term" value="F:DNA-binding transcription factor activity"/>
    <property type="evidence" value="ECO:0007669"/>
    <property type="project" value="InterPro"/>
</dbReference>
<keyword evidence="3" id="KW-1185">Reference proteome</keyword>
<dbReference type="OrthoDB" id="759747at2"/>
<dbReference type="KEGG" id="pcm:AY601_0478"/>
<dbReference type="InterPro" id="IPR036388">
    <property type="entry name" value="WH-like_DNA-bd_sf"/>
</dbReference>
<dbReference type="Pfam" id="PF12802">
    <property type="entry name" value="MarR_2"/>
    <property type="match status" value="1"/>
</dbReference>
<dbReference type="RefSeq" id="WP_068395889.1">
    <property type="nucleotide sequence ID" value="NZ_CP014504.1"/>
</dbReference>
<dbReference type="PANTHER" id="PTHR33164">
    <property type="entry name" value="TRANSCRIPTIONAL REGULATOR, MARR FAMILY"/>
    <property type="match status" value="1"/>
</dbReference>
<dbReference type="GO" id="GO:0006950">
    <property type="term" value="P:response to stress"/>
    <property type="evidence" value="ECO:0007669"/>
    <property type="project" value="TreeGrafter"/>
</dbReference>
<dbReference type="SMART" id="SM00347">
    <property type="entry name" value="HTH_MARR"/>
    <property type="match status" value="1"/>
</dbReference>
<dbReference type="Gene3D" id="1.10.10.10">
    <property type="entry name" value="Winged helix-like DNA-binding domain superfamily/Winged helix DNA-binding domain"/>
    <property type="match status" value="1"/>
</dbReference>
<dbReference type="EMBL" id="CP014504">
    <property type="protein sequence ID" value="AMP97433.1"/>
    <property type="molecule type" value="Genomic_DNA"/>
</dbReference>
<dbReference type="AlphaFoldDB" id="A0A127V7Z2"/>
<organism evidence="2 3">
    <name type="scientific">Pedobacter cryoconitis</name>
    <dbReference type="NCBI Taxonomy" id="188932"/>
    <lineage>
        <taxon>Bacteria</taxon>
        <taxon>Pseudomonadati</taxon>
        <taxon>Bacteroidota</taxon>
        <taxon>Sphingobacteriia</taxon>
        <taxon>Sphingobacteriales</taxon>
        <taxon>Sphingobacteriaceae</taxon>
        <taxon>Pedobacter</taxon>
    </lineage>
</organism>
<dbReference type="PATRIC" id="fig|188932.3.peg.487"/>
<protein>
    <recommendedName>
        <fullName evidence="1">HTH marR-type domain-containing protein</fullName>
    </recommendedName>
</protein>
<name>A0A127V7Z2_9SPHI</name>
<dbReference type="InterPro" id="IPR000835">
    <property type="entry name" value="HTH_MarR-typ"/>
</dbReference>
<proteinExistence type="predicted"/>
<dbReference type="PROSITE" id="PS50995">
    <property type="entry name" value="HTH_MARR_2"/>
    <property type="match status" value="1"/>
</dbReference>
<dbReference type="SUPFAM" id="SSF46785">
    <property type="entry name" value="Winged helix' DNA-binding domain"/>
    <property type="match status" value="1"/>
</dbReference>
<gene>
    <name evidence="2" type="ORF">AY601_0478</name>
</gene>
<feature type="domain" description="HTH marR-type" evidence="1">
    <location>
        <begin position="9"/>
        <end position="144"/>
    </location>
</feature>
<evidence type="ECO:0000259" key="1">
    <source>
        <dbReference type="PROSITE" id="PS50995"/>
    </source>
</evidence>
<reference evidence="2 3" key="1">
    <citation type="submission" date="2016-03" db="EMBL/GenBank/DDBJ databases">
        <title>Complete genome sequence of Pedobacter cryoconitis PAMC 27485.</title>
        <authorList>
            <person name="Lee J."/>
            <person name="Kim O.-S."/>
        </authorList>
    </citation>
    <scope>NUCLEOTIDE SEQUENCE [LARGE SCALE GENOMIC DNA]</scope>
    <source>
        <strain evidence="2 3">PAMC 27485</strain>
    </source>
</reference>
<dbReference type="InterPro" id="IPR036390">
    <property type="entry name" value="WH_DNA-bd_sf"/>
</dbReference>
<sequence>MNYYQSLGYLVLGSRLKRLSELFLSEINKSYRAEGIVFETTWFPVFYLLSENKTLTIQELCEQIEVSHPAASQLVTNLKNKGLVISTTSAEDARKQLVTLSEEGKALLERIIPVWDAITATMEEVAGASEEGSAILATLTKLETTFKSIDIVKNIQHKIHHPVKSPSNA</sequence>
<evidence type="ECO:0000313" key="3">
    <source>
        <dbReference type="Proteomes" id="UP000071561"/>
    </source>
</evidence>
<dbReference type="PANTHER" id="PTHR33164:SF57">
    <property type="entry name" value="MARR-FAMILY TRANSCRIPTIONAL REGULATOR"/>
    <property type="match status" value="1"/>
</dbReference>
<dbReference type="Proteomes" id="UP000071561">
    <property type="component" value="Chromosome"/>
</dbReference>